<dbReference type="NCBIfam" id="TIGR03290">
    <property type="entry name" value="CoB_CoM_SS_C"/>
    <property type="match status" value="1"/>
</dbReference>
<proteinExistence type="inferred from homology"/>
<dbReference type="GO" id="GO:0051539">
    <property type="term" value="F:4 iron, 4 sulfur cluster binding"/>
    <property type="evidence" value="ECO:0007669"/>
    <property type="project" value="UniProtKB-KW"/>
</dbReference>
<dbReference type="Pfam" id="PF13183">
    <property type="entry name" value="Fer4_8"/>
    <property type="match status" value="1"/>
</dbReference>
<feature type="domain" description="4Fe-4S ferredoxin-type" evidence="9">
    <location>
        <begin position="17"/>
        <end position="47"/>
    </location>
</feature>
<keyword evidence="5" id="KW-0484">Methanogenesis</keyword>
<dbReference type="PANTHER" id="PTHR43255">
    <property type="entry name" value="IRON-SULFUR-BINDING OXIDOREDUCTASE FADF-RELATED-RELATED"/>
    <property type="match status" value="1"/>
</dbReference>
<comment type="pathway">
    <text evidence="1">Cofactor metabolism; coenzyme M-coenzyme B heterodisulfide reduction; coenzyme B and coenzyme M from coenzyme M-coenzyme B heterodisulfide: step 1/1.</text>
</comment>
<evidence type="ECO:0000256" key="5">
    <source>
        <dbReference type="ARBA" id="ARBA00022994"/>
    </source>
</evidence>
<dbReference type="AlphaFoldDB" id="A0A7G9Z592"/>
<dbReference type="GO" id="GO:0051912">
    <property type="term" value="F:CoB--CoM heterodisulfide reductase activity"/>
    <property type="evidence" value="ECO:0007669"/>
    <property type="project" value="InterPro"/>
</dbReference>
<dbReference type="SUPFAM" id="SSF46548">
    <property type="entry name" value="alpha-helical ferredoxin"/>
    <property type="match status" value="1"/>
</dbReference>
<dbReference type="GO" id="GO:0005886">
    <property type="term" value="C:plasma membrane"/>
    <property type="evidence" value="ECO:0007669"/>
    <property type="project" value="TreeGrafter"/>
</dbReference>
<dbReference type="InterPro" id="IPR051460">
    <property type="entry name" value="HdrC_iron-sulfur_subunit"/>
</dbReference>
<dbReference type="PANTHER" id="PTHR43255:SF1">
    <property type="entry name" value="IRON-SULFUR-BINDING OXIDOREDUCTASE FADF-RELATED"/>
    <property type="match status" value="1"/>
</dbReference>
<evidence type="ECO:0000256" key="8">
    <source>
        <dbReference type="ARBA" id="ARBA00023014"/>
    </source>
</evidence>
<protein>
    <submittedName>
        <fullName evidence="10">H(2)/formate:CoB-CoM heterodisulfide,ferredoxin reductase subunit C2</fullName>
        <ecNumber evidence="10">1.8.98.5</ecNumber>
    </submittedName>
</protein>
<sequence>MGTLYEDIVDYGGEVFGKEHMESLRDCVQCGKCTGGCPSGRNTALRTRKLMQMALLDMREEIFNAPELWFCSTCFTCYDRCPKEVKTTDIIRILRNLAAKEGHMSVPHRMIGVYVMKTGHAVPIGPAQMELREAVGLESQPPTAQHPQNKEQLKQVQTLFKATNYDAMIDFDWDTMNLREAEAKK</sequence>
<keyword evidence="8" id="KW-0411">Iron-sulfur</keyword>
<dbReference type="GO" id="GO:0046872">
    <property type="term" value="F:metal ion binding"/>
    <property type="evidence" value="ECO:0007669"/>
    <property type="project" value="UniProtKB-KW"/>
</dbReference>
<dbReference type="InterPro" id="IPR009051">
    <property type="entry name" value="Helical_ferredxn"/>
</dbReference>
<organism evidence="10">
    <name type="scientific">Candidatus Methanophaga sp. ANME-1 ERB7</name>
    <dbReference type="NCBI Taxonomy" id="2759913"/>
    <lineage>
        <taxon>Archaea</taxon>
        <taxon>Methanobacteriati</taxon>
        <taxon>Methanobacteriota</taxon>
        <taxon>Stenosarchaea group</taxon>
        <taxon>Methanomicrobia</taxon>
        <taxon>Candidatus Methanophagales</taxon>
        <taxon>Candidatus Methanophagaceae</taxon>
        <taxon>Candidatus Methanophaga</taxon>
    </lineage>
</organism>
<dbReference type="InterPro" id="IPR017896">
    <property type="entry name" value="4Fe4S_Fe-S-bd"/>
</dbReference>
<name>A0A7G9Z592_9EURY</name>
<dbReference type="Gene3D" id="1.10.1060.10">
    <property type="entry name" value="Alpha-helical ferredoxin"/>
    <property type="match status" value="1"/>
</dbReference>
<dbReference type="UniPathway" id="UPA00647">
    <property type="reaction ID" value="UER00700"/>
</dbReference>
<evidence type="ECO:0000256" key="1">
    <source>
        <dbReference type="ARBA" id="ARBA00004808"/>
    </source>
</evidence>
<dbReference type="InterPro" id="IPR017680">
    <property type="entry name" value="CoB/CoM_hetero-S_Rdtase_csu"/>
</dbReference>
<keyword evidence="7" id="KW-0408">Iron</keyword>
<keyword evidence="6 10" id="KW-0560">Oxidoreductase</keyword>
<dbReference type="EMBL" id="MT631614">
    <property type="protein sequence ID" value="QNO55426.1"/>
    <property type="molecule type" value="Genomic_DNA"/>
</dbReference>
<comment type="similarity">
    <text evidence="2">Belongs to the HdrC family.</text>
</comment>
<accession>A0A7G9Z592</accession>
<evidence type="ECO:0000256" key="6">
    <source>
        <dbReference type="ARBA" id="ARBA00023002"/>
    </source>
</evidence>
<keyword evidence="4" id="KW-0479">Metal-binding</keyword>
<dbReference type="InterPro" id="IPR017900">
    <property type="entry name" value="4Fe4S_Fe_S_CS"/>
</dbReference>
<evidence type="ECO:0000256" key="4">
    <source>
        <dbReference type="ARBA" id="ARBA00022723"/>
    </source>
</evidence>
<evidence type="ECO:0000256" key="3">
    <source>
        <dbReference type="ARBA" id="ARBA00022485"/>
    </source>
</evidence>
<dbReference type="PROSITE" id="PS00198">
    <property type="entry name" value="4FE4S_FER_1"/>
    <property type="match status" value="1"/>
</dbReference>
<evidence type="ECO:0000313" key="10">
    <source>
        <dbReference type="EMBL" id="QNO55426.1"/>
    </source>
</evidence>
<gene>
    <name evidence="10" type="primary">hdrC2</name>
    <name evidence="10" type="ORF">OLPFPJCK_00012</name>
</gene>
<dbReference type="GO" id="GO:0015948">
    <property type="term" value="P:methanogenesis"/>
    <property type="evidence" value="ECO:0007669"/>
    <property type="project" value="UniProtKB-KW"/>
</dbReference>
<reference evidence="10" key="1">
    <citation type="submission" date="2020-06" db="EMBL/GenBank/DDBJ databases">
        <title>Unique genomic features of the anaerobic methanotrophic archaea.</title>
        <authorList>
            <person name="Chadwick G.L."/>
            <person name="Skennerton C.T."/>
            <person name="Laso-Perez R."/>
            <person name="Leu A.O."/>
            <person name="Speth D.R."/>
            <person name="Yu H."/>
            <person name="Morgan-Lang C."/>
            <person name="Hatzenpichler R."/>
            <person name="Goudeau D."/>
            <person name="Malmstrom R."/>
            <person name="Brazelton W.J."/>
            <person name="Woyke T."/>
            <person name="Hallam S.J."/>
            <person name="Tyson G.W."/>
            <person name="Wegener G."/>
            <person name="Boetius A."/>
            <person name="Orphan V."/>
        </authorList>
    </citation>
    <scope>NUCLEOTIDE SEQUENCE</scope>
</reference>
<keyword evidence="3" id="KW-0004">4Fe-4S</keyword>
<evidence type="ECO:0000259" key="9">
    <source>
        <dbReference type="PROSITE" id="PS51379"/>
    </source>
</evidence>
<evidence type="ECO:0000256" key="7">
    <source>
        <dbReference type="ARBA" id="ARBA00023004"/>
    </source>
</evidence>
<dbReference type="EC" id="1.8.98.5" evidence="10"/>
<evidence type="ECO:0000256" key="2">
    <source>
        <dbReference type="ARBA" id="ARBA00007097"/>
    </source>
</evidence>
<dbReference type="PROSITE" id="PS51379">
    <property type="entry name" value="4FE4S_FER_2"/>
    <property type="match status" value="1"/>
</dbReference>